<dbReference type="EMBL" id="FOWP01000019">
    <property type="protein sequence ID" value="SFP67308.1"/>
    <property type="molecule type" value="Genomic_DNA"/>
</dbReference>
<evidence type="ECO:0000313" key="4">
    <source>
        <dbReference type="Proteomes" id="UP000182400"/>
    </source>
</evidence>
<dbReference type="GO" id="GO:0016887">
    <property type="term" value="F:ATP hydrolysis activity"/>
    <property type="evidence" value="ECO:0007669"/>
    <property type="project" value="InterPro"/>
</dbReference>
<dbReference type="PANTHER" id="PTHR12169">
    <property type="entry name" value="ATPASE N2B"/>
    <property type="match status" value="1"/>
</dbReference>
<dbReference type="Pfam" id="PF03969">
    <property type="entry name" value="AFG1_ATPase"/>
    <property type="match status" value="1"/>
</dbReference>
<sequence>MTSDPVAPAEAVRRHFDRELAARGFRADPGQQRAIAQLADWLGAQLAPKRRWRRPAAGIYLWGGVGRGKSFVMDCLFAAAPVANKRRVHVHGFLQELQQRLNAYSGQPEPLARVAADLAVEARLLCFDEFHVHDIGDAILLGRLLECLLREGVALVFTSNFAPAGLCPNPLYHVRFRPFIALLQRHCQVLELDAGEDYRQHTRHDWGRFIQAPAERADSLLCRALQIVAGEGGELELNRRSFALRGRSGQGIWLDFSALFEVPSSTADYLWLCEHLACVAVSNVPPLHRLSLDVQQRVINFIDVAYDSGVVLLLASESSLEQVCADIGASDFSRTRSRLQQLSSSVENCVAC</sequence>
<reference evidence="3 4" key="1">
    <citation type="submission" date="2016-10" db="EMBL/GenBank/DDBJ databases">
        <authorList>
            <person name="de Groot N.N."/>
        </authorList>
    </citation>
    <scope>NUCLEOTIDE SEQUENCE [LARGE SCALE GENOMIC DNA]</scope>
    <source>
        <strain evidence="3 4">CCUG 59231</strain>
    </source>
</reference>
<keyword evidence="3" id="KW-0131">Cell cycle</keyword>
<dbReference type="PANTHER" id="PTHR12169:SF6">
    <property type="entry name" value="AFG1-LIKE ATPASE"/>
    <property type="match status" value="1"/>
</dbReference>
<dbReference type="AlphaFoldDB" id="A0A1I5S928"/>
<dbReference type="NCBIfam" id="NF040713">
    <property type="entry name" value="ZapE"/>
    <property type="match status" value="1"/>
</dbReference>
<dbReference type="GO" id="GO:0005737">
    <property type="term" value="C:cytoplasm"/>
    <property type="evidence" value="ECO:0007669"/>
    <property type="project" value="TreeGrafter"/>
</dbReference>
<accession>A0A1I5S928</accession>
<evidence type="ECO:0000256" key="1">
    <source>
        <dbReference type="ARBA" id="ARBA00022741"/>
    </source>
</evidence>
<evidence type="ECO:0000256" key="2">
    <source>
        <dbReference type="ARBA" id="ARBA00022840"/>
    </source>
</evidence>
<dbReference type="InterPro" id="IPR005654">
    <property type="entry name" value="ATPase_AFG1-like"/>
</dbReference>
<protein>
    <submittedName>
        <fullName evidence="3">Cell division protein ZapE</fullName>
    </submittedName>
</protein>
<gene>
    <name evidence="3" type="ORF">SAMN05216601_11981</name>
</gene>
<dbReference type="STRING" id="658457.SAMN05216601_11981"/>
<dbReference type="GO" id="GO:0051301">
    <property type="term" value="P:cell division"/>
    <property type="evidence" value="ECO:0007669"/>
    <property type="project" value="UniProtKB-KW"/>
</dbReference>
<evidence type="ECO:0000313" key="3">
    <source>
        <dbReference type="EMBL" id="SFP67308.1"/>
    </source>
</evidence>
<proteinExistence type="predicted"/>
<keyword evidence="1" id="KW-0547">Nucleotide-binding</keyword>
<keyword evidence="3" id="KW-0132">Cell division</keyword>
<name>A0A1I5S928_9GAMM</name>
<dbReference type="SUPFAM" id="SSF52540">
    <property type="entry name" value="P-loop containing nucleoside triphosphate hydrolases"/>
    <property type="match status" value="1"/>
</dbReference>
<dbReference type="Proteomes" id="UP000182400">
    <property type="component" value="Unassembled WGS sequence"/>
</dbReference>
<dbReference type="GO" id="GO:0005524">
    <property type="term" value="F:ATP binding"/>
    <property type="evidence" value="ECO:0007669"/>
    <property type="project" value="UniProtKB-KW"/>
</dbReference>
<keyword evidence="2" id="KW-0067">ATP-binding</keyword>
<dbReference type="Gene3D" id="3.40.50.300">
    <property type="entry name" value="P-loop containing nucleotide triphosphate hydrolases"/>
    <property type="match status" value="1"/>
</dbReference>
<dbReference type="InterPro" id="IPR027417">
    <property type="entry name" value="P-loop_NTPase"/>
</dbReference>
<organism evidence="3 4">
    <name type="scientific">Ectopseudomonas composti</name>
    <dbReference type="NCBI Taxonomy" id="658457"/>
    <lineage>
        <taxon>Bacteria</taxon>
        <taxon>Pseudomonadati</taxon>
        <taxon>Pseudomonadota</taxon>
        <taxon>Gammaproteobacteria</taxon>
        <taxon>Pseudomonadales</taxon>
        <taxon>Pseudomonadaceae</taxon>
        <taxon>Ectopseudomonas</taxon>
    </lineage>
</organism>